<dbReference type="KEGG" id="mlr:MELLADRAFT_63451"/>
<dbReference type="OrthoDB" id="10507511at2759"/>
<protein>
    <submittedName>
        <fullName evidence="1">Uncharacterized protein</fullName>
    </submittedName>
</protein>
<gene>
    <name evidence="1" type="ORF">MELLADRAFT_63451</name>
</gene>
<name>F4RMP3_MELLP</name>
<reference evidence="2" key="1">
    <citation type="journal article" date="2011" name="Proc. Natl. Acad. Sci. U.S.A.">
        <title>Obligate biotrophy features unraveled by the genomic analysis of rust fungi.</title>
        <authorList>
            <person name="Duplessis S."/>
            <person name="Cuomo C.A."/>
            <person name="Lin Y.-C."/>
            <person name="Aerts A."/>
            <person name="Tisserant E."/>
            <person name="Veneault-Fourrey C."/>
            <person name="Joly D.L."/>
            <person name="Hacquard S."/>
            <person name="Amselem J."/>
            <person name="Cantarel B.L."/>
            <person name="Chiu R."/>
            <person name="Coutinho P.M."/>
            <person name="Feau N."/>
            <person name="Field M."/>
            <person name="Frey P."/>
            <person name="Gelhaye E."/>
            <person name="Goldberg J."/>
            <person name="Grabherr M.G."/>
            <person name="Kodira C.D."/>
            <person name="Kohler A."/>
            <person name="Kuees U."/>
            <person name="Lindquist E.A."/>
            <person name="Lucas S.M."/>
            <person name="Mago R."/>
            <person name="Mauceli E."/>
            <person name="Morin E."/>
            <person name="Murat C."/>
            <person name="Pangilinan J.L."/>
            <person name="Park R."/>
            <person name="Pearson M."/>
            <person name="Quesneville H."/>
            <person name="Rouhier N."/>
            <person name="Sakthikumar S."/>
            <person name="Salamov A.A."/>
            <person name="Schmutz J."/>
            <person name="Selles B."/>
            <person name="Shapiro H."/>
            <person name="Tanguay P."/>
            <person name="Tuskan G.A."/>
            <person name="Henrissat B."/>
            <person name="Van de Peer Y."/>
            <person name="Rouze P."/>
            <person name="Ellis J.G."/>
            <person name="Dodds P.N."/>
            <person name="Schein J.E."/>
            <person name="Zhong S."/>
            <person name="Hamelin R.C."/>
            <person name="Grigoriev I.V."/>
            <person name="Szabo L.J."/>
            <person name="Martin F."/>
        </authorList>
    </citation>
    <scope>NUCLEOTIDE SEQUENCE [LARGE SCALE GENOMIC DNA]</scope>
    <source>
        <strain evidence="2">98AG31 / pathotype 3-4-7</strain>
    </source>
</reference>
<accession>F4RMP3</accession>
<dbReference type="RefSeq" id="XP_007410583.1">
    <property type="nucleotide sequence ID" value="XM_007410521.1"/>
</dbReference>
<evidence type="ECO:0000313" key="2">
    <source>
        <dbReference type="Proteomes" id="UP000001072"/>
    </source>
</evidence>
<dbReference type="Proteomes" id="UP000001072">
    <property type="component" value="Unassembled WGS sequence"/>
</dbReference>
<organism evidence="2">
    <name type="scientific">Melampsora larici-populina (strain 98AG31 / pathotype 3-4-7)</name>
    <name type="common">Poplar leaf rust fungus</name>
    <dbReference type="NCBI Taxonomy" id="747676"/>
    <lineage>
        <taxon>Eukaryota</taxon>
        <taxon>Fungi</taxon>
        <taxon>Dikarya</taxon>
        <taxon>Basidiomycota</taxon>
        <taxon>Pucciniomycotina</taxon>
        <taxon>Pucciniomycetes</taxon>
        <taxon>Pucciniales</taxon>
        <taxon>Melampsoraceae</taxon>
        <taxon>Melampsora</taxon>
    </lineage>
</organism>
<dbReference type="HOGENOM" id="CLU_819107_0_0_1"/>
<keyword evidence="2" id="KW-1185">Reference proteome</keyword>
<dbReference type="VEuPathDB" id="FungiDB:MELLADRAFT_63451"/>
<dbReference type="AlphaFoldDB" id="F4RMP3"/>
<dbReference type="GeneID" id="18930096"/>
<sequence length="339" mass="40101">MQIIKSFICVNITALWWYSITTHTLVIKSVTARNPWGEFQSTNGAYRREVTDHLTLQDLETYLEKTLEERQDSEPFLSHQHPVFHDCPERDDYYELINSILKSKIEEWPGILKKIFKQYPLYQGIHFWRFIGQLSEFMSTPALQVTLFELNEQRQKDWNGYGSGDNFGLTRKFLESGWHEFIFLDQAISRCSDNMKKHVTSLKNNIKSQKIVDIFTQEAQEELREHKIQLEYKWPVLEQNELYRYWILYLELYSKVKADVKGMLETQSILTGMVKGGKMISLKTSSLPYELRQPLDNWLMKRANEVASKLVQYINLADEEWVKVLLTPNLIDWLTICPL</sequence>
<dbReference type="EMBL" id="GL883109">
    <property type="protein sequence ID" value="EGG06345.1"/>
    <property type="molecule type" value="Genomic_DNA"/>
</dbReference>
<dbReference type="InParanoid" id="F4RMP3"/>
<proteinExistence type="predicted"/>
<evidence type="ECO:0000313" key="1">
    <source>
        <dbReference type="EMBL" id="EGG06345.1"/>
    </source>
</evidence>